<evidence type="ECO:0000256" key="1">
    <source>
        <dbReference type="ARBA" id="ARBA00022614"/>
    </source>
</evidence>
<dbReference type="PANTHER" id="PTHR18849">
    <property type="entry name" value="LEUCINE RICH REPEAT PROTEIN"/>
    <property type="match status" value="1"/>
</dbReference>
<keyword evidence="5" id="KW-1185">Reference proteome</keyword>
<organism evidence="4 5">
    <name type="scientific">Maioricimonas rarisocia</name>
    <dbReference type="NCBI Taxonomy" id="2528026"/>
    <lineage>
        <taxon>Bacteria</taxon>
        <taxon>Pseudomonadati</taxon>
        <taxon>Planctomycetota</taxon>
        <taxon>Planctomycetia</taxon>
        <taxon>Planctomycetales</taxon>
        <taxon>Planctomycetaceae</taxon>
        <taxon>Maioricimonas</taxon>
    </lineage>
</organism>
<sequence length="389" mass="42826">MIRGLTGHCQPAPADFKPANRYDRHGRGSLCLTGPLHIRHSPHQTVIGSPVKRFIVVGLLLISLGCSDASQPEETNSTDRAEAPPVPSAPAMDFSAQLTADELRRQLGVGKNTEFRKAGGRFVEAFLAESAVEDLAPLKGQPLKLLDLSRTAVSDLSPLAGMPLERLSLFETKVDDLSPLEGMPLRFLDLTNTPVDDISPLEGMRLEELYLEGTNVRDISVVHGMPLQNLRMEHCPVEDISPLEGMGFDQLSLFDTQVKDISVVRTMPRLGTIWLRETPVSDISALADINLESLDIQETQVDDLSPLAGKTSLRRLNIAGTPITDLRPLEGLPLTRLIFTPRNITEGLDVVRGMTTLTQLDVQFDDYDRVMTPDAFWAKYDAGELTEEK</sequence>
<dbReference type="AlphaFoldDB" id="A0A517Z8Y3"/>
<dbReference type="InterPro" id="IPR032675">
    <property type="entry name" value="LRR_dom_sf"/>
</dbReference>
<gene>
    <name evidence="4" type="primary">inlA_2</name>
    <name evidence="4" type="ORF">Mal4_32410</name>
</gene>
<feature type="region of interest" description="Disordered" evidence="3">
    <location>
        <begin position="69"/>
        <end position="90"/>
    </location>
</feature>
<dbReference type="PANTHER" id="PTHR18849:SF0">
    <property type="entry name" value="CILIA- AND FLAGELLA-ASSOCIATED PROTEIN 410-RELATED"/>
    <property type="match status" value="1"/>
</dbReference>
<evidence type="ECO:0000256" key="2">
    <source>
        <dbReference type="ARBA" id="ARBA00022737"/>
    </source>
</evidence>
<dbReference type="EMBL" id="CP036275">
    <property type="protein sequence ID" value="QDU38909.1"/>
    <property type="molecule type" value="Genomic_DNA"/>
</dbReference>
<dbReference type="InterPro" id="IPR025875">
    <property type="entry name" value="Leu-rich_rpt_4"/>
</dbReference>
<feature type="region of interest" description="Disordered" evidence="3">
    <location>
        <begin position="1"/>
        <end position="20"/>
    </location>
</feature>
<reference evidence="4 5" key="1">
    <citation type="submission" date="2019-02" db="EMBL/GenBank/DDBJ databases">
        <title>Deep-cultivation of Planctomycetes and their phenomic and genomic characterization uncovers novel biology.</title>
        <authorList>
            <person name="Wiegand S."/>
            <person name="Jogler M."/>
            <person name="Boedeker C."/>
            <person name="Pinto D."/>
            <person name="Vollmers J."/>
            <person name="Rivas-Marin E."/>
            <person name="Kohn T."/>
            <person name="Peeters S.H."/>
            <person name="Heuer A."/>
            <person name="Rast P."/>
            <person name="Oberbeckmann S."/>
            <person name="Bunk B."/>
            <person name="Jeske O."/>
            <person name="Meyerdierks A."/>
            <person name="Storesund J.E."/>
            <person name="Kallscheuer N."/>
            <person name="Luecker S."/>
            <person name="Lage O.M."/>
            <person name="Pohl T."/>
            <person name="Merkel B.J."/>
            <person name="Hornburger P."/>
            <person name="Mueller R.-W."/>
            <person name="Bruemmer F."/>
            <person name="Labrenz M."/>
            <person name="Spormann A.M."/>
            <person name="Op den Camp H."/>
            <person name="Overmann J."/>
            <person name="Amann R."/>
            <person name="Jetten M.S.M."/>
            <person name="Mascher T."/>
            <person name="Medema M.H."/>
            <person name="Devos D.P."/>
            <person name="Kaster A.-K."/>
            <person name="Ovreas L."/>
            <person name="Rohde M."/>
            <person name="Galperin M.Y."/>
            <person name="Jogler C."/>
        </authorList>
    </citation>
    <scope>NUCLEOTIDE SEQUENCE [LARGE SCALE GENOMIC DNA]</scope>
    <source>
        <strain evidence="4 5">Mal4</strain>
    </source>
</reference>
<accession>A0A517Z8Y3</accession>
<dbReference type="PROSITE" id="PS51450">
    <property type="entry name" value="LRR"/>
    <property type="match status" value="1"/>
</dbReference>
<dbReference type="Gene3D" id="3.80.10.10">
    <property type="entry name" value="Ribonuclease Inhibitor"/>
    <property type="match status" value="2"/>
</dbReference>
<dbReference type="Proteomes" id="UP000320496">
    <property type="component" value="Chromosome"/>
</dbReference>
<dbReference type="KEGG" id="mri:Mal4_32410"/>
<name>A0A517Z8Y3_9PLAN</name>
<evidence type="ECO:0000313" key="5">
    <source>
        <dbReference type="Proteomes" id="UP000320496"/>
    </source>
</evidence>
<keyword evidence="2" id="KW-0677">Repeat</keyword>
<dbReference type="SUPFAM" id="SSF52058">
    <property type="entry name" value="L domain-like"/>
    <property type="match status" value="1"/>
</dbReference>
<dbReference type="Pfam" id="PF12799">
    <property type="entry name" value="LRR_4"/>
    <property type="match status" value="1"/>
</dbReference>
<dbReference type="InterPro" id="IPR001611">
    <property type="entry name" value="Leu-rich_rpt"/>
</dbReference>
<evidence type="ECO:0000313" key="4">
    <source>
        <dbReference type="EMBL" id="QDU38909.1"/>
    </source>
</evidence>
<keyword evidence="1" id="KW-0433">Leucine-rich repeat</keyword>
<proteinExistence type="predicted"/>
<evidence type="ECO:0000256" key="3">
    <source>
        <dbReference type="SAM" id="MobiDB-lite"/>
    </source>
</evidence>
<protein>
    <submittedName>
        <fullName evidence="4">Internalin-A</fullName>
    </submittedName>
</protein>